<dbReference type="AlphaFoldDB" id="A0A2G5T170"/>
<feature type="region of interest" description="Disordered" evidence="1">
    <location>
        <begin position="1"/>
        <end position="42"/>
    </location>
</feature>
<feature type="compositionally biased region" description="Basic and acidic residues" evidence="1">
    <location>
        <begin position="7"/>
        <end position="19"/>
    </location>
</feature>
<evidence type="ECO:0000256" key="1">
    <source>
        <dbReference type="SAM" id="MobiDB-lite"/>
    </source>
</evidence>
<gene>
    <name evidence="2" type="primary">Cnig_chr_X.g26095</name>
    <name evidence="2" type="ORF">B9Z55_026095</name>
</gene>
<name>A0A2G5T170_9PELO</name>
<evidence type="ECO:0000313" key="2">
    <source>
        <dbReference type="EMBL" id="PIC21145.1"/>
    </source>
</evidence>
<organism evidence="2 3">
    <name type="scientific">Caenorhabditis nigoni</name>
    <dbReference type="NCBI Taxonomy" id="1611254"/>
    <lineage>
        <taxon>Eukaryota</taxon>
        <taxon>Metazoa</taxon>
        <taxon>Ecdysozoa</taxon>
        <taxon>Nematoda</taxon>
        <taxon>Chromadorea</taxon>
        <taxon>Rhabditida</taxon>
        <taxon>Rhabditina</taxon>
        <taxon>Rhabditomorpha</taxon>
        <taxon>Rhabditoidea</taxon>
        <taxon>Rhabditidae</taxon>
        <taxon>Peloderinae</taxon>
        <taxon>Caenorhabditis</taxon>
    </lineage>
</organism>
<protein>
    <submittedName>
        <fullName evidence="2">Uncharacterized protein</fullName>
    </submittedName>
</protein>
<dbReference type="Proteomes" id="UP000230233">
    <property type="component" value="Chromosome X"/>
</dbReference>
<comment type="caution">
    <text evidence="2">The sequence shown here is derived from an EMBL/GenBank/DDBJ whole genome shotgun (WGS) entry which is preliminary data.</text>
</comment>
<accession>A0A2G5T170</accession>
<reference evidence="3" key="1">
    <citation type="submission" date="2017-10" db="EMBL/GenBank/DDBJ databases">
        <title>Rapid genome shrinkage in a self-fertile nematode reveals novel sperm competition proteins.</title>
        <authorList>
            <person name="Yin D."/>
            <person name="Schwarz E.M."/>
            <person name="Thomas C.G."/>
            <person name="Felde R.L."/>
            <person name="Korf I.F."/>
            <person name="Cutter A.D."/>
            <person name="Schartner C.M."/>
            <person name="Ralston E.J."/>
            <person name="Meyer B.J."/>
            <person name="Haag E.S."/>
        </authorList>
    </citation>
    <scope>NUCLEOTIDE SEQUENCE [LARGE SCALE GENOMIC DNA]</scope>
    <source>
        <strain evidence="3">JU1422</strain>
    </source>
</reference>
<evidence type="ECO:0000313" key="3">
    <source>
        <dbReference type="Proteomes" id="UP000230233"/>
    </source>
</evidence>
<proteinExistence type="predicted"/>
<dbReference type="EMBL" id="PDUG01000006">
    <property type="protein sequence ID" value="PIC21145.1"/>
    <property type="molecule type" value="Genomic_DNA"/>
</dbReference>
<keyword evidence="3" id="KW-1185">Reference proteome</keyword>
<sequence>MSYVSEIKMDREEESRKNIISDSSSKKSQTNILKKGNRETDKNRAIWHLRPQQPPILLSFKGQQRREEEEEEELCIHIHTYVLVYIEKMGSFTTTITIATTTAITKSGCGEGGQDPPQ</sequence>